<dbReference type="Proteomes" id="UP000225706">
    <property type="component" value="Unassembled WGS sequence"/>
</dbReference>
<dbReference type="InterPro" id="IPR036397">
    <property type="entry name" value="RNaseH_sf"/>
</dbReference>
<feature type="domain" description="Integrase catalytic" evidence="2">
    <location>
        <begin position="350"/>
        <end position="427"/>
    </location>
</feature>
<organism evidence="3 4">
    <name type="scientific">Stylophora pistillata</name>
    <name type="common">Smooth cauliflower coral</name>
    <dbReference type="NCBI Taxonomy" id="50429"/>
    <lineage>
        <taxon>Eukaryota</taxon>
        <taxon>Metazoa</taxon>
        <taxon>Cnidaria</taxon>
        <taxon>Anthozoa</taxon>
        <taxon>Hexacorallia</taxon>
        <taxon>Scleractinia</taxon>
        <taxon>Astrocoeniina</taxon>
        <taxon>Pocilloporidae</taxon>
        <taxon>Stylophora</taxon>
    </lineage>
</organism>
<dbReference type="FunFam" id="1.10.340.70:FF:000001">
    <property type="entry name" value="Retrovirus-related Pol polyprotein from transposon gypsy-like Protein"/>
    <property type="match status" value="1"/>
</dbReference>
<dbReference type="EMBL" id="LSMT01000011">
    <property type="protein sequence ID" value="PFX33474.1"/>
    <property type="molecule type" value="Genomic_DNA"/>
</dbReference>
<protein>
    <submittedName>
        <fullName evidence="3">Retrovirus-related Pol polyprotein from transposon 17.6</fullName>
    </submittedName>
</protein>
<dbReference type="InterPro" id="IPR000477">
    <property type="entry name" value="RT_dom"/>
</dbReference>
<dbReference type="SUPFAM" id="SSF56672">
    <property type="entry name" value="DNA/RNA polymerases"/>
    <property type="match status" value="1"/>
</dbReference>
<dbReference type="SUPFAM" id="SSF53098">
    <property type="entry name" value="Ribonuclease H-like"/>
    <property type="match status" value="1"/>
</dbReference>
<dbReference type="PANTHER" id="PTHR37984:SF5">
    <property type="entry name" value="PROTEIN NYNRIN-LIKE"/>
    <property type="match status" value="1"/>
</dbReference>
<evidence type="ECO:0000259" key="2">
    <source>
        <dbReference type="PROSITE" id="PS50994"/>
    </source>
</evidence>
<dbReference type="AlphaFoldDB" id="A0A2B4SS33"/>
<evidence type="ECO:0000313" key="4">
    <source>
        <dbReference type="Proteomes" id="UP000225706"/>
    </source>
</evidence>
<dbReference type="InterPro" id="IPR043502">
    <property type="entry name" value="DNA/RNA_pol_sf"/>
</dbReference>
<dbReference type="Gene3D" id="1.10.340.70">
    <property type="match status" value="1"/>
</dbReference>
<keyword evidence="4" id="KW-1185">Reference proteome</keyword>
<dbReference type="Gene3D" id="3.10.10.10">
    <property type="entry name" value="HIV Type 1 Reverse Transcriptase, subunit A, domain 1"/>
    <property type="match status" value="1"/>
</dbReference>
<feature type="compositionally biased region" description="Polar residues" evidence="1">
    <location>
        <begin position="556"/>
        <end position="573"/>
    </location>
</feature>
<dbReference type="InterPro" id="IPR043128">
    <property type="entry name" value="Rev_trsase/Diguanyl_cyclase"/>
</dbReference>
<feature type="region of interest" description="Disordered" evidence="1">
    <location>
        <begin position="545"/>
        <end position="593"/>
    </location>
</feature>
<dbReference type="CDD" id="cd01647">
    <property type="entry name" value="RT_LTR"/>
    <property type="match status" value="1"/>
</dbReference>
<dbReference type="PROSITE" id="PS50994">
    <property type="entry name" value="INTEGRASE"/>
    <property type="match status" value="1"/>
</dbReference>
<dbReference type="InterPro" id="IPR012337">
    <property type="entry name" value="RNaseH-like_sf"/>
</dbReference>
<name>A0A2B4SS33_STYPI</name>
<dbReference type="Pfam" id="PF00078">
    <property type="entry name" value="RVT_1"/>
    <property type="match status" value="1"/>
</dbReference>
<dbReference type="PANTHER" id="PTHR37984">
    <property type="entry name" value="PROTEIN CBG26694"/>
    <property type="match status" value="1"/>
</dbReference>
<comment type="caution">
    <text evidence="3">The sequence shown here is derived from an EMBL/GenBank/DDBJ whole genome shotgun (WGS) entry which is preliminary data.</text>
</comment>
<accession>A0A2B4SS33</accession>
<dbReference type="STRING" id="50429.A0A2B4SS33"/>
<dbReference type="Gene3D" id="3.30.420.10">
    <property type="entry name" value="Ribonuclease H-like superfamily/Ribonuclease H"/>
    <property type="match status" value="1"/>
</dbReference>
<evidence type="ECO:0000313" key="3">
    <source>
        <dbReference type="EMBL" id="PFX33474.1"/>
    </source>
</evidence>
<dbReference type="OrthoDB" id="5990379at2759"/>
<dbReference type="InterPro" id="IPR050951">
    <property type="entry name" value="Retrovirus_Pol_polyprotein"/>
</dbReference>
<dbReference type="InterPro" id="IPR001584">
    <property type="entry name" value="Integrase_cat-core"/>
</dbReference>
<sequence length="743" mass="84592">MSCGQQEIVWEMLREESRAFAMDDDDNACVEDLEFESNLVDNDPVRKTYNSIPKPLYGEVKSHLQDMINRGWISNSKSPYSSPVVCVRKKDGSLRLCVDYRQLNSKTQDDRPPIPRIQDILNSLSGNTYFSVLDQGKAYHQGFVAEEHRHLTAFITPWGLYQWNRIPFGLQNSPAAYQREQAKGTTPWVTAISADTTTPEPTLKDLHLKSFSPREIKEAQQSDNAIRYTTHYKTHGIKLGRGQLQNAPQGAANLMREWKKLVVDEQGILRRRTASRIQLVLPHAFILLALNELHTEMGHLGVERVAELARSRFYWPHMYRDIEYFVTQQCRCIKQKKPSTLTKAPMHHLTTSAPFKVISIHFLNLDKSKGGYEYVLLIVDNFTKYTQSNATRNKTARTAAEKIYNEFIPRFGFPARIHHEQGAALLNNLDNSLHHGDYPDYVKTWQASMKQAYDIASRNTTKSSTRSKAYYNKKASAAVLRPGDRVLVRNLSERRGPGKLRSYWEEQIYVVDEHISDSPVYKVKPEHTRGKQRVLHSNLLLPCDALPLSTRPRNLPRSTQLRSQSTPPSAETGESSDDEYLMDTPCHPTPYETASPEEIISEIPVIHPQDQSNSEGYTEGSDNPSSEQSDPHADSRGSSAPNSCEHDSHDIDPAVSDKSDSEDHPGAATRPRRERLPPVTLTYSQMGEPEYTRLQPVVTSIQGPPVTSPYQTIRHCLIPYHTPQIPYIPQLQYIPQPVWIHQH</sequence>
<dbReference type="Pfam" id="PF17921">
    <property type="entry name" value="Integrase_H2C2"/>
    <property type="match status" value="1"/>
</dbReference>
<feature type="region of interest" description="Disordered" evidence="1">
    <location>
        <begin position="609"/>
        <end position="679"/>
    </location>
</feature>
<evidence type="ECO:0000256" key="1">
    <source>
        <dbReference type="SAM" id="MobiDB-lite"/>
    </source>
</evidence>
<reference evidence="4" key="1">
    <citation type="journal article" date="2017" name="bioRxiv">
        <title>Comparative analysis of the genomes of Stylophora pistillata and Acropora digitifera provides evidence for extensive differences between species of corals.</title>
        <authorList>
            <person name="Voolstra C.R."/>
            <person name="Li Y."/>
            <person name="Liew Y.J."/>
            <person name="Baumgarten S."/>
            <person name="Zoccola D."/>
            <person name="Flot J.-F."/>
            <person name="Tambutte S."/>
            <person name="Allemand D."/>
            <person name="Aranda M."/>
        </authorList>
    </citation>
    <scope>NUCLEOTIDE SEQUENCE [LARGE SCALE GENOMIC DNA]</scope>
</reference>
<dbReference type="Gene3D" id="3.30.70.270">
    <property type="match status" value="1"/>
</dbReference>
<feature type="compositionally biased region" description="Polar residues" evidence="1">
    <location>
        <begin position="609"/>
        <end position="628"/>
    </location>
</feature>
<feature type="compositionally biased region" description="Basic and acidic residues" evidence="1">
    <location>
        <begin position="644"/>
        <end position="665"/>
    </location>
</feature>
<gene>
    <name evidence="3" type="primary">pol</name>
    <name evidence="3" type="ORF">AWC38_SpisGene1557</name>
</gene>
<dbReference type="GO" id="GO:0003676">
    <property type="term" value="F:nucleic acid binding"/>
    <property type="evidence" value="ECO:0007669"/>
    <property type="project" value="InterPro"/>
</dbReference>
<dbReference type="InterPro" id="IPR041588">
    <property type="entry name" value="Integrase_H2C2"/>
</dbReference>
<dbReference type="GO" id="GO:0015074">
    <property type="term" value="P:DNA integration"/>
    <property type="evidence" value="ECO:0007669"/>
    <property type="project" value="InterPro"/>
</dbReference>
<proteinExistence type="predicted"/>